<sequence length="153" mass="17921">MVVGTAEWEVEIVAVPDVMMSFHWTASAYNWTYSIYPNENTEKKVNFLAMSLNVNLTNDVTEEDLHELSNHMVKLERCSAIRKRTLLFLKWIFMQIVNVQNASWMDPCAKDECCVFVMHQMPPFYVSAISHLSYQMNYCTSHLKSSDQWREPL</sequence>
<keyword evidence="2" id="KW-1185">Reference proteome</keyword>
<proteinExistence type="predicted"/>
<dbReference type="Proteomes" id="UP000299102">
    <property type="component" value="Unassembled WGS sequence"/>
</dbReference>
<evidence type="ECO:0000313" key="1">
    <source>
        <dbReference type="EMBL" id="GBP10918.1"/>
    </source>
</evidence>
<dbReference type="EMBL" id="BGZK01004791">
    <property type="protein sequence ID" value="GBP10918.1"/>
    <property type="molecule type" value="Genomic_DNA"/>
</dbReference>
<reference evidence="1 2" key="1">
    <citation type="journal article" date="2019" name="Commun. Biol.">
        <title>The bagworm genome reveals a unique fibroin gene that provides high tensile strength.</title>
        <authorList>
            <person name="Kono N."/>
            <person name="Nakamura H."/>
            <person name="Ohtoshi R."/>
            <person name="Tomita M."/>
            <person name="Numata K."/>
            <person name="Arakawa K."/>
        </authorList>
    </citation>
    <scope>NUCLEOTIDE SEQUENCE [LARGE SCALE GENOMIC DNA]</scope>
</reference>
<comment type="caution">
    <text evidence="1">The sequence shown here is derived from an EMBL/GenBank/DDBJ whole genome shotgun (WGS) entry which is preliminary data.</text>
</comment>
<name>A0A4C1TBU8_EUMVA</name>
<gene>
    <name evidence="1" type="ORF">EVAR_74004_1</name>
</gene>
<protein>
    <submittedName>
        <fullName evidence="1">Uncharacterized protein</fullName>
    </submittedName>
</protein>
<evidence type="ECO:0000313" key="2">
    <source>
        <dbReference type="Proteomes" id="UP000299102"/>
    </source>
</evidence>
<organism evidence="1 2">
    <name type="scientific">Eumeta variegata</name>
    <name type="common">Bagworm moth</name>
    <name type="synonym">Eumeta japonica</name>
    <dbReference type="NCBI Taxonomy" id="151549"/>
    <lineage>
        <taxon>Eukaryota</taxon>
        <taxon>Metazoa</taxon>
        <taxon>Ecdysozoa</taxon>
        <taxon>Arthropoda</taxon>
        <taxon>Hexapoda</taxon>
        <taxon>Insecta</taxon>
        <taxon>Pterygota</taxon>
        <taxon>Neoptera</taxon>
        <taxon>Endopterygota</taxon>
        <taxon>Lepidoptera</taxon>
        <taxon>Glossata</taxon>
        <taxon>Ditrysia</taxon>
        <taxon>Tineoidea</taxon>
        <taxon>Psychidae</taxon>
        <taxon>Oiketicinae</taxon>
        <taxon>Eumeta</taxon>
    </lineage>
</organism>
<dbReference type="AlphaFoldDB" id="A0A4C1TBU8"/>
<accession>A0A4C1TBU8</accession>